<dbReference type="PANTHER" id="PTHR33048">
    <property type="entry name" value="PTH11-LIKE INTEGRAL MEMBRANE PROTEIN (AFU_ORTHOLOGUE AFUA_5G11245)"/>
    <property type="match status" value="1"/>
</dbReference>
<keyword evidence="10" id="KW-1185">Reference proteome</keyword>
<evidence type="ECO:0000256" key="2">
    <source>
        <dbReference type="ARBA" id="ARBA00022692"/>
    </source>
</evidence>
<evidence type="ECO:0000256" key="5">
    <source>
        <dbReference type="ARBA" id="ARBA00038359"/>
    </source>
</evidence>
<protein>
    <recommendedName>
        <fullName evidence="8">Rhodopsin domain-containing protein</fullName>
    </recommendedName>
</protein>
<reference evidence="9 10" key="2">
    <citation type="submission" date="2021-10" db="EMBL/GenBank/DDBJ databases">
        <authorList>
            <person name="Piombo E."/>
        </authorList>
    </citation>
    <scope>NUCLEOTIDE SEQUENCE [LARGE SCALE GENOMIC DNA]</scope>
</reference>
<evidence type="ECO:0000256" key="6">
    <source>
        <dbReference type="SAM" id="MobiDB-lite"/>
    </source>
</evidence>
<keyword evidence="2 7" id="KW-0812">Transmembrane</keyword>
<reference evidence="10" key="1">
    <citation type="submission" date="2019-06" db="EMBL/GenBank/DDBJ databases">
        <authorList>
            <person name="Broberg M."/>
        </authorList>
    </citation>
    <scope>NUCLEOTIDE SEQUENCE [LARGE SCALE GENOMIC DNA]</scope>
</reference>
<comment type="subcellular location">
    <subcellularLocation>
        <location evidence="1">Membrane</location>
        <topology evidence="1">Multi-pass membrane protein</topology>
    </subcellularLocation>
</comment>
<evidence type="ECO:0000256" key="4">
    <source>
        <dbReference type="ARBA" id="ARBA00023136"/>
    </source>
</evidence>
<evidence type="ECO:0000256" key="7">
    <source>
        <dbReference type="SAM" id="Phobius"/>
    </source>
</evidence>
<dbReference type="OrthoDB" id="10017208at2759"/>
<dbReference type="InterPro" id="IPR049326">
    <property type="entry name" value="Rhodopsin_dom_fungi"/>
</dbReference>
<evidence type="ECO:0000256" key="1">
    <source>
        <dbReference type="ARBA" id="ARBA00004141"/>
    </source>
</evidence>
<keyword evidence="4 7" id="KW-0472">Membrane</keyword>
<evidence type="ECO:0000313" key="10">
    <source>
        <dbReference type="Proteomes" id="UP000775872"/>
    </source>
</evidence>
<comment type="similarity">
    <text evidence="5">Belongs to the SAT4 family.</text>
</comment>
<gene>
    <name evidence="9" type="ORF">CSOL1703_00005549</name>
</gene>
<feature type="transmembrane region" description="Helical" evidence="7">
    <location>
        <begin position="214"/>
        <end position="233"/>
    </location>
</feature>
<dbReference type="InterPro" id="IPR052337">
    <property type="entry name" value="SAT4-like"/>
</dbReference>
<feature type="region of interest" description="Disordered" evidence="6">
    <location>
        <begin position="357"/>
        <end position="382"/>
    </location>
</feature>
<feature type="transmembrane region" description="Helical" evidence="7">
    <location>
        <begin position="52"/>
        <end position="72"/>
    </location>
</feature>
<comment type="caution">
    <text evidence="9">The sequence shown here is derived from an EMBL/GenBank/DDBJ whole genome shotgun (WGS) entry which is preliminary data.</text>
</comment>
<evidence type="ECO:0000313" key="9">
    <source>
        <dbReference type="EMBL" id="CAH0053673.1"/>
    </source>
</evidence>
<feature type="domain" description="Rhodopsin" evidence="8">
    <location>
        <begin position="36"/>
        <end position="278"/>
    </location>
</feature>
<accession>A0A9N9ZDN9</accession>
<feature type="transmembrane region" description="Helical" evidence="7">
    <location>
        <begin position="187"/>
        <end position="207"/>
    </location>
</feature>
<evidence type="ECO:0000259" key="8">
    <source>
        <dbReference type="Pfam" id="PF20684"/>
    </source>
</evidence>
<feature type="transmembrane region" description="Helical" evidence="7">
    <location>
        <begin position="133"/>
        <end position="156"/>
    </location>
</feature>
<dbReference type="AlphaFoldDB" id="A0A9N9ZDN9"/>
<proteinExistence type="inferred from homology"/>
<dbReference type="Proteomes" id="UP000775872">
    <property type="component" value="Unassembled WGS sequence"/>
</dbReference>
<dbReference type="PANTHER" id="PTHR33048:SF167">
    <property type="entry name" value="INTEGRAL MEMBRANE PROTEIN"/>
    <property type="match status" value="1"/>
</dbReference>
<organism evidence="9 10">
    <name type="scientific">Clonostachys solani</name>
    <dbReference type="NCBI Taxonomy" id="160281"/>
    <lineage>
        <taxon>Eukaryota</taxon>
        <taxon>Fungi</taxon>
        <taxon>Dikarya</taxon>
        <taxon>Ascomycota</taxon>
        <taxon>Pezizomycotina</taxon>
        <taxon>Sordariomycetes</taxon>
        <taxon>Hypocreomycetidae</taxon>
        <taxon>Hypocreales</taxon>
        <taxon>Bionectriaceae</taxon>
        <taxon>Clonostachys</taxon>
    </lineage>
</organism>
<evidence type="ECO:0000256" key="3">
    <source>
        <dbReference type="ARBA" id="ARBA00022989"/>
    </source>
</evidence>
<sequence length="404" mass="43895">MSSTTVDPARAAESQTVQILAVTTVFHCLALLVVGLRSYTRIGILGSFGPQDVFMILATLCSLLGGTVTLYLQVPYGLGRHTDTIDRSLLIEFNKFSFIQSIVPLMGGIGFLKIAIALELMKLRGNALAWYNYILWGLIAFVAAYTIMAWCSFFLYCRPMAKYWDSSIEGTCYSVSMFIKFGLANTGFNIFTDVAFATLPVGIVWTLKMPLKTRLYLIGVLSLGYVAVVMGILKAVAQINFNPFGDGTYSYEIQFWGLLQLNLGIAAACAPSLKPLVKNLLSLTSWTPRYGYTGSGGYNARSGGSRGNALYTIGGTAASRGYAKQNSRADAADDFELRSARRPDSLGATNYVARAEARDSTKSDGMYGKDGESAGERNGSEETILHADDNKKAIVKTTEVSITY</sequence>
<dbReference type="GO" id="GO:0016020">
    <property type="term" value="C:membrane"/>
    <property type="evidence" value="ECO:0007669"/>
    <property type="project" value="UniProtKB-SubCell"/>
</dbReference>
<dbReference type="EMBL" id="CABFOC020000045">
    <property type="protein sequence ID" value="CAH0053673.1"/>
    <property type="molecule type" value="Genomic_DNA"/>
</dbReference>
<feature type="transmembrane region" description="Helical" evidence="7">
    <location>
        <begin position="98"/>
        <end position="121"/>
    </location>
</feature>
<keyword evidence="3 7" id="KW-1133">Transmembrane helix</keyword>
<name>A0A9N9ZDN9_9HYPO</name>
<dbReference type="Pfam" id="PF20684">
    <property type="entry name" value="Fung_rhodopsin"/>
    <property type="match status" value="1"/>
</dbReference>
<feature type="transmembrane region" description="Helical" evidence="7">
    <location>
        <begin position="20"/>
        <end position="40"/>
    </location>
</feature>